<dbReference type="Gene3D" id="2.60.40.1180">
    <property type="entry name" value="Golgi alpha-mannosidase II"/>
    <property type="match status" value="1"/>
</dbReference>
<evidence type="ECO:0000313" key="2">
    <source>
        <dbReference type="EMBL" id="MDA0136670.1"/>
    </source>
</evidence>
<organism evidence="2 3">
    <name type="scientific">Solirubrobacter deserti</name>
    <dbReference type="NCBI Taxonomy" id="2282478"/>
    <lineage>
        <taxon>Bacteria</taxon>
        <taxon>Bacillati</taxon>
        <taxon>Actinomycetota</taxon>
        <taxon>Thermoleophilia</taxon>
        <taxon>Solirubrobacterales</taxon>
        <taxon>Solirubrobacteraceae</taxon>
        <taxon>Solirubrobacter</taxon>
    </lineage>
</organism>
<name>A0ABT4RDS5_9ACTN</name>
<evidence type="ECO:0000313" key="3">
    <source>
        <dbReference type="Proteomes" id="UP001147700"/>
    </source>
</evidence>
<dbReference type="Pfam" id="PF00128">
    <property type="entry name" value="Alpha-amylase"/>
    <property type="match status" value="2"/>
</dbReference>
<sequence length="540" mass="60954">MSVKTSSDLWWKNAVVYCLDVEMFFDSDGDGCGDLLGLTERVDYLAGLGVSVLWLMPFYPSPNRDDGYDITDFYAVDSSMGTLGDFVELVRTCRDRGIRVIVDFVMNHTSDQHPWFQAARSSKDSPYRDFYVWVDEKPPEKPGDLVFPDAETSNWTYDRKAGQYYQHRFYKHQPDLNLANPAVRDELAQVLGFWLEQGLSGFRVDAVPFLIEGVLDDPHQIIRDLRSYVNRRVGEAVLLGEVNLPAEQTRAFLGDEDGDELHMVLDFIGNQALYLSLARGSAEPLTKALSSYPKIPAAASLGRFVRNHDELTLDKLSEEERAEVFARFGPDESLQLYGRGLRRRLPTMLEGDERALRMVYSLAFSLPGTPVLFYGEEIGMAENVDIEGRYAVRAPMQWARDGGFTLPGVSPRRPMVEGAFGPERVNVTDQRRDPGSLLNWFERLIRRRRECPELGFGSLTLLESGAESVFAHRVDWEDATIVCVHELSGSPATVSLPVGDGERLVDLFDHSDHDLPATLQLEPYAARWFRVARTGVRLPP</sequence>
<dbReference type="SMART" id="SM00642">
    <property type="entry name" value="Aamy"/>
    <property type="match status" value="1"/>
</dbReference>
<dbReference type="SUPFAM" id="SSF51445">
    <property type="entry name" value="(Trans)glycosidases"/>
    <property type="match status" value="1"/>
</dbReference>
<dbReference type="Gene3D" id="3.20.20.80">
    <property type="entry name" value="Glycosidases"/>
    <property type="match status" value="1"/>
</dbReference>
<evidence type="ECO:0000259" key="1">
    <source>
        <dbReference type="SMART" id="SM00642"/>
    </source>
</evidence>
<protein>
    <submittedName>
        <fullName evidence="2">Alpha-amylase family protein</fullName>
    </submittedName>
</protein>
<dbReference type="CDD" id="cd11334">
    <property type="entry name" value="AmyAc_TreS"/>
    <property type="match status" value="1"/>
</dbReference>
<dbReference type="InterPro" id="IPR017853">
    <property type="entry name" value="GH"/>
</dbReference>
<gene>
    <name evidence="2" type="ORF">OJ962_04115</name>
</gene>
<dbReference type="InterPro" id="IPR013780">
    <property type="entry name" value="Glyco_hydro_b"/>
</dbReference>
<keyword evidence="3" id="KW-1185">Reference proteome</keyword>
<reference evidence="2" key="1">
    <citation type="submission" date="2022-10" db="EMBL/GenBank/DDBJ databases">
        <title>The WGS of Solirubrobacter sp. CPCC 204708.</title>
        <authorList>
            <person name="Jiang Z."/>
        </authorList>
    </citation>
    <scope>NUCLEOTIDE SEQUENCE</scope>
    <source>
        <strain evidence="2">CPCC 204708</strain>
    </source>
</reference>
<accession>A0ABT4RDS5</accession>
<dbReference type="PANTHER" id="PTHR10357:SF219">
    <property type="entry name" value="MALTOSE ALPHA-D-GLUCOSYLTRANSFERASE"/>
    <property type="match status" value="1"/>
</dbReference>
<dbReference type="InterPro" id="IPR006047">
    <property type="entry name" value="GH13_cat_dom"/>
</dbReference>
<dbReference type="Gene3D" id="3.90.400.10">
    <property type="entry name" value="Oligo-1,6-glucosidase, Domain 2"/>
    <property type="match status" value="1"/>
</dbReference>
<dbReference type="RefSeq" id="WP_202952275.1">
    <property type="nucleotide sequence ID" value="NZ_JAPCID010000005.1"/>
</dbReference>
<proteinExistence type="predicted"/>
<comment type="caution">
    <text evidence="2">The sequence shown here is derived from an EMBL/GenBank/DDBJ whole genome shotgun (WGS) entry which is preliminary data.</text>
</comment>
<dbReference type="InterPro" id="IPR045857">
    <property type="entry name" value="O16G_dom_2"/>
</dbReference>
<dbReference type="Proteomes" id="UP001147700">
    <property type="component" value="Unassembled WGS sequence"/>
</dbReference>
<dbReference type="EMBL" id="JAPCID010000005">
    <property type="protein sequence ID" value="MDA0136670.1"/>
    <property type="molecule type" value="Genomic_DNA"/>
</dbReference>
<dbReference type="SUPFAM" id="SSF51011">
    <property type="entry name" value="Glycosyl hydrolase domain"/>
    <property type="match status" value="1"/>
</dbReference>
<dbReference type="PANTHER" id="PTHR10357">
    <property type="entry name" value="ALPHA-AMYLASE FAMILY MEMBER"/>
    <property type="match status" value="1"/>
</dbReference>
<feature type="domain" description="Glycosyl hydrolase family 13 catalytic" evidence="1">
    <location>
        <begin position="18"/>
        <end position="405"/>
    </location>
</feature>